<sequence>MSCEENVRSERPDQLYKEKKEERKDTTKFRRPLPAMGKTVNKRLDQRLKRTQDSEVASGVTQCGC</sequence>
<organism evidence="2">
    <name type="scientific">Octopus bimaculoides</name>
    <name type="common">California two-spotted octopus</name>
    <dbReference type="NCBI Taxonomy" id="37653"/>
    <lineage>
        <taxon>Eukaryota</taxon>
        <taxon>Metazoa</taxon>
        <taxon>Spiralia</taxon>
        <taxon>Lophotrochozoa</taxon>
        <taxon>Mollusca</taxon>
        <taxon>Cephalopoda</taxon>
        <taxon>Coleoidea</taxon>
        <taxon>Octopodiformes</taxon>
        <taxon>Octopoda</taxon>
        <taxon>Incirrata</taxon>
        <taxon>Octopodidae</taxon>
        <taxon>Octopus</taxon>
    </lineage>
</organism>
<name>A0A0L8H2K2_OCTBM</name>
<feature type="compositionally biased region" description="Basic and acidic residues" evidence="1">
    <location>
        <begin position="1"/>
        <end position="28"/>
    </location>
</feature>
<reference evidence="2" key="1">
    <citation type="submission" date="2015-07" db="EMBL/GenBank/DDBJ databases">
        <title>MeaNS - Measles Nucleotide Surveillance Program.</title>
        <authorList>
            <person name="Tran T."/>
            <person name="Druce J."/>
        </authorList>
    </citation>
    <scope>NUCLEOTIDE SEQUENCE</scope>
    <source>
        <strain evidence="2">UCB-OBI-ISO-001</strain>
        <tissue evidence="2">Gonad</tissue>
    </source>
</reference>
<dbReference type="EMBL" id="KQ419480">
    <property type="protein sequence ID" value="KOF83447.1"/>
    <property type="molecule type" value="Genomic_DNA"/>
</dbReference>
<evidence type="ECO:0000313" key="2">
    <source>
        <dbReference type="EMBL" id="KOF83447.1"/>
    </source>
</evidence>
<gene>
    <name evidence="2" type="ORF">OCBIM_22023814mg</name>
</gene>
<accession>A0A0L8H2K2</accession>
<proteinExistence type="predicted"/>
<protein>
    <submittedName>
        <fullName evidence="2">Uncharacterized protein</fullName>
    </submittedName>
</protein>
<evidence type="ECO:0000256" key="1">
    <source>
        <dbReference type="SAM" id="MobiDB-lite"/>
    </source>
</evidence>
<dbReference type="AlphaFoldDB" id="A0A0L8H2K2"/>
<feature type="region of interest" description="Disordered" evidence="1">
    <location>
        <begin position="1"/>
        <end position="39"/>
    </location>
</feature>